<keyword evidence="11 19" id="KW-0460">Magnesium</keyword>
<feature type="transmembrane region" description="Helical" evidence="19">
    <location>
        <begin position="185"/>
        <end position="204"/>
    </location>
</feature>
<evidence type="ECO:0000256" key="5">
    <source>
        <dbReference type="ARBA" id="ARBA00013200"/>
    </source>
</evidence>
<organism evidence="20 21">
    <name type="scientific">Ureibacillus galli</name>
    <dbReference type="NCBI Taxonomy" id="2762222"/>
    <lineage>
        <taxon>Bacteria</taxon>
        <taxon>Bacillati</taxon>
        <taxon>Bacillota</taxon>
        <taxon>Bacilli</taxon>
        <taxon>Bacillales</taxon>
        <taxon>Caryophanaceae</taxon>
        <taxon>Ureibacillus</taxon>
    </lineage>
</organism>
<feature type="transmembrane region" description="Helical" evidence="19">
    <location>
        <begin position="142"/>
        <end position="162"/>
    </location>
</feature>
<accession>A0ABR8XEP9</accession>
<evidence type="ECO:0000256" key="4">
    <source>
        <dbReference type="ARBA" id="ARBA00010561"/>
    </source>
</evidence>
<evidence type="ECO:0000256" key="17">
    <source>
        <dbReference type="ARBA" id="ARBA00048623"/>
    </source>
</evidence>
<dbReference type="Proteomes" id="UP000640930">
    <property type="component" value="Unassembled WGS sequence"/>
</dbReference>
<feature type="transmembrane region" description="Helical" evidence="19">
    <location>
        <begin position="112"/>
        <end position="135"/>
    </location>
</feature>
<feature type="transmembrane region" description="Helical" evidence="19">
    <location>
        <begin position="209"/>
        <end position="225"/>
    </location>
</feature>
<comment type="catalytic activity">
    <reaction evidence="17 19">
        <text>alpha-ribazole + adenosylcob(III)inamide-GDP = adenosylcob(III)alamin + GMP + H(+)</text>
        <dbReference type="Rhea" id="RHEA:16049"/>
        <dbReference type="ChEBI" id="CHEBI:10329"/>
        <dbReference type="ChEBI" id="CHEBI:15378"/>
        <dbReference type="ChEBI" id="CHEBI:18408"/>
        <dbReference type="ChEBI" id="CHEBI:58115"/>
        <dbReference type="ChEBI" id="CHEBI:60487"/>
        <dbReference type="EC" id="2.7.8.26"/>
    </reaction>
</comment>
<comment type="similarity">
    <text evidence="4 19">Belongs to the CobS family.</text>
</comment>
<sequence>MKNNFIGLLLSFQFFSSVPIRKQLSMNEKSVSAMFYLMPILGSLMGASLLFLKVMNDEFFQFSPLFMAIILVVAGIIMTGGLHLDGWIDMSDAYFSYQDQERRLAILDDSRVGAFGVISLFILILLKVGFLYEVIDQNKNNLFLFFLMIPFLSRIALLLYFLTTPNGKEKGLAVYFKSQVNDKKIWTALIIYTVLFFVVTYYFLNVVGLILFIAMIIFVFIYRNWTIKNFGGMTGDLLGAIYEAMEVILWGIVLLSI</sequence>
<evidence type="ECO:0000256" key="14">
    <source>
        <dbReference type="ARBA" id="ARBA00025228"/>
    </source>
</evidence>
<evidence type="ECO:0000256" key="2">
    <source>
        <dbReference type="ARBA" id="ARBA00004651"/>
    </source>
</evidence>
<reference evidence="20 21" key="1">
    <citation type="submission" date="2020-08" db="EMBL/GenBank/DDBJ databases">
        <title>A Genomic Blueprint of the Chicken Gut Microbiome.</title>
        <authorList>
            <person name="Gilroy R."/>
            <person name="Ravi A."/>
            <person name="Getino M."/>
            <person name="Pursley I."/>
            <person name="Horton D.L."/>
            <person name="Alikhan N.-F."/>
            <person name="Baker D."/>
            <person name="Gharbi K."/>
            <person name="Hall N."/>
            <person name="Watson M."/>
            <person name="Adriaenssens E.M."/>
            <person name="Foster-Nyarko E."/>
            <person name="Jarju S."/>
            <person name="Secka A."/>
            <person name="Antonio M."/>
            <person name="Oren A."/>
            <person name="Chaudhuri R."/>
            <person name="La Ragione R.M."/>
            <person name="Hildebrand F."/>
            <person name="Pallen M.J."/>
        </authorList>
    </citation>
    <scope>NUCLEOTIDE SEQUENCE [LARGE SCALE GENOMIC DNA]</scope>
    <source>
        <strain evidence="20 21">Re31</strain>
    </source>
</reference>
<feature type="transmembrane region" description="Helical" evidence="19">
    <location>
        <begin position="64"/>
        <end position="84"/>
    </location>
</feature>
<keyword evidence="21" id="KW-1185">Reference proteome</keyword>
<comment type="subcellular location">
    <subcellularLocation>
        <location evidence="2 19">Cell membrane</location>
        <topology evidence="2 19">Multi-pass membrane protein</topology>
    </subcellularLocation>
</comment>
<dbReference type="Pfam" id="PF02654">
    <property type="entry name" value="CobS"/>
    <property type="match status" value="1"/>
</dbReference>
<comment type="catalytic activity">
    <reaction evidence="18 19">
        <text>alpha-ribazole 5'-phosphate + adenosylcob(III)inamide-GDP = adenosylcob(III)alamin 5'-phosphate + GMP + H(+)</text>
        <dbReference type="Rhea" id="RHEA:23560"/>
        <dbReference type="ChEBI" id="CHEBI:15378"/>
        <dbReference type="ChEBI" id="CHEBI:57918"/>
        <dbReference type="ChEBI" id="CHEBI:58115"/>
        <dbReference type="ChEBI" id="CHEBI:60487"/>
        <dbReference type="ChEBI" id="CHEBI:60493"/>
        <dbReference type="EC" id="2.7.8.26"/>
    </reaction>
</comment>
<evidence type="ECO:0000256" key="3">
    <source>
        <dbReference type="ARBA" id="ARBA00004663"/>
    </source>
</evidence>
<evidence type="ECO:0000256" key="19">
    <source>
        <dbReference type="HAMAP-Rule" id="MF_00719"/>
    </source>
</evidence>
<evidence type="ECO:0000256" key="9">
    <source>
        <dbReference type="ARBA" id="ARBA00022679"/>
    </source>
</evidence>
<dbReference type="PANTHER" id="PTHR34148">
    <property type="entry name" value="ADENOSYLCOBINAMIDE-GDP RIBAZOLETRANSFERASE"/>
    <property type="match status" value="1"/>
</dbReference>
<evidence type="ECO:0000256" key="7">
    <source>
        <dbReference type="ARBA" id="ARBA00022475"/>
    </source>
</evidence>
<keyword evidence="10 19" id="KW-0812">Transmembrane</keyword>
<dbReference type="NCBIfam" id="TIGR00317">
    <property type="entry name" value="cobS"/>
    <property type="match status" value="1"/>
</dbReference>
<protein>
    <recommendedName>
        <fullName evidence="6 19">Adenosylcobinamide-GDP ribazoletransferase</fullName>
        <ecNumber evidence="5 19">2.7.8.26</ecNumber>
    </recommendedName>
    <alternativeName>
        <fullName evidence="16 19">Cobalamin synthase</fullName>
    </alternativeName>
    <alternativeName>
        <fullName evidence="15 19">Cobalamin-5'-phosphate synthase</fullName>
    </alternativeName>
</protein>
<gene>
    <name evidence="19 20" type="primary">cobS</name>
    <name evidence="20" type="ORF">H9636_13765</name>
</gene>
<dbReference type="InterPro" id="IPR003805">
    <property type="entry name" value="CobS"/>
</dbReference>
<proteinExistence type="inferred from homology"/>
<evidence type="ECO:0000313" key="20">
    <source>
        <dbReference type="EMBL" id="MBD8027717.1"/>
    </source>
</evidence>
<evidence type="ECO:0000256" key="15">
    <source>
        <dbReference type="ARBA" id="ARBA00032605"/>
    </source>
</evidence>
<comment type="pathway">
    <text evidence="3 19">Cofactor biosynthesis; adenosylcobalamin biosynthesis; adenosylcobalamin from cob(II)yrinate a,c-diamide: step 7/7.</text>
</comment>
<evidence type="ECO:0000256" key="11">
    <source>
        <dbReference type="ARBA" id="ARBA00022842"/>
    </source>
</evidence>
<evidence type="ECO:0000256" key="16">
    <source>
        <dbReference type="ARBA" id="ARBA00032853"/>
    </source>
</evidence>
<dbReference type="EMBL" id="JACSQA010000023">
    <property type="protein sequence ID" value="MBD8027717.1"/>
    <property type="molecule type" value="Genomic_DNA"/>
</dbReference>
<evidence type="ECO:0000256" key="10">
    <source>
        <dbReference type="ARBA" id="ARBA00022692"/>
    </source>
</evidence>
<dbReference type="EC" id="2.7.8.26" evidence="5 19"/>
<evidence type="ECO:0000313" key="21">
    <source>
        <dbReference type="Proteomes" id="UP000640930"/>
    </source>
</evidence>
<evidence type="ECO:0000256" key="8">
    <source>
        <dbReference type="ARBA" id="ARBA00022573"/>
    </source>
</evidence>
<keyword evidence="8 19" id="KW-0169">Cobalamin biosynthesis</keyword>
<evidence type="ECO:0000256" key="13">
    <source>
        <dbReference type="ARBA" id="ARBA00023136"/>
    </source>
</evidence>
<dbReference type="HAMAP" id="MF_00719">
    <property type="entry name" value="CobS"/>
    <property type="match status" value="1"/>
</dbReference>
<comment type="caution">
    <text evidence="20">The sequence shown here is derived from an EMBL/GenBank/DDBJ whole genome shotgun (WGS) entry which is preliminary data.</text>
</comment>
<keyword evidence="12 19" id="KW-1133">Transmembrane helix</keyword>
<dbReference type="PANTHER" id="PTHR34148:SF1">
    <property type="entry name" value="ADENOSYLCOBINAMIDE-GDP RIBAZOLETRANSFERASE"/>
    <property type="match status" value="1"/>
</dbReference>
<evidence type="ECO:0000256" key="18">
    <source>
        <dbReference type="ARBA" id="ARBA00049504"/>
    </source>
</evidence>
<evidence type="ECO:0000256" key="6">
    <source>
        <dbReference type="ARBA" id="ARBA00015850"/>
    </source>
</evidence>
<keyword evidence="7 19" id="KW-1003">Cell membrane</keyword>
<name>A0ABR8XEP9_9BACL</name>
<dbReference type="RefSeq" id="WP_191708143.1">
    <property type="nucleotide sequence ID" value="NZ_JACSQA010000023.1"/>
</dbReference>
<keyword evidence="9 19" id="KW-0808">Transferase</keyword>
<feature type="transmembrane region" description="Helical" evidence="19">
    <location>
        <begin position="237"/>
        <end position="255"/>
    </location>
</feature>
<evidence type="ECO:0000256" key="12">
    <source>
        <dbReference type="ARBA" id="ARBA00022989"/>
    </source>
</evidence>
<comment type="cofactor">
    <cofactor evidence="1 19">
        <name>Mg(2+)</name>
        <dbReference type="ChEBI" id="CHEBI:18420"/>
    </cofactor>
</comment>
<evidence type="ECO:0000256" key="1">
    <source>
        <dbReference type="ARBA" id="ARBA00001946"/>
    </source>
</evidence>
<dbReference type="GO" id="GO:0051073">
    <property type="term" value="F:adenosylcobinamide-GDP ribazoletransferase activity"/>
    <property type="evidence" value="ECO:0007669"/>
    <property type="project" value="UniProtKB-EC"/>
</dbReference>
<keyword evidence="13 19" id="KW-0472">Membrane</keyword>
<comment type="function">
    <text evidence="14 19">Joins adenosylcobinamide-GDP and alpha-ribazole to generate adenosylcobalamin (Ado-cobalamin). Also synthesizes adenosylcobalamin 5'-phosphate from adenosylcobinamide-GDP and alpha-ribazole 5'-phosphate.</text>
</comment>
<feature type="transmembrane region" description="Helical" evidence="19">
    <location>
        <begin position="33"/>
        <end position="52"/>
    </location>
</feature>